<dbReference type="RefSeq" id="WP_069809167.1">
    <property type="nucleotide sequence ID" value="NZ_CP017305.1"/>
</dbReference>
<feature type="chain" id="PRO_5009106658" evidence="1">
    <location>
        <begin position="26"/>
        <end position="157"/>
    </location>
</feature>
<dbReference type="Proteomes" id="UP000095185">
    <property type="component" value="Chromosome"/>
</dbReference>
<organism evidence="2 3">
    <name type="scientific">Chlorobaculum limnaeum</name>
    <dbReference type="NCBI Taxonomy" id="274537"/>
    <lineage>
        <taxon>Bacteria</taxon>
        <taxon>Pseudomonadati</taxon>
        <taxon>Chlorobiota</taxon>
        <taxon>Chlorobiia</taxon>
        <taxon>Chlorobiales</taxon>
        <taxon>Chlorobiaceae</taxon>
        <taxon>Chlorobaculum</taxon>
    </lineage>
</organism>
<dbReference type="STRING" id="274537.BIU88_04395"/>
<feature type="signal peptide" evidence="1">
    <location>
        <begin position="1"/>
        <end position="25"/>
    </location>
</feature>
<evidence type="ECO:0000256" key="1">
    <source>
        <dbReference type="SAM" id="SignalP"/>
    </source>
</evidence>
<accession>A0A1D8D773</accession>
<protein>
    <submittedName>
        <fullName evidence="2">Uncharacterized protein</fullName>
    </submittedName>
</protein>
<dbReference type="KEGG" id="clz:BIU88_04395"/>
<proteinExistence type="predicted"/>
<dbReference type="OrthoDB" id="595179at2"/>
<sequence>MKNKALTIALMTAASLGIGAPAAHARVDVNVGPPPPPPYHRRVYYDRRPEFLYTPRLGFSVTFGGPYDMIMYGNRYYVYDNGGWYWSSAYDGPWRYIEYRRLPRSIRRYRYEEIRRYRDDEYRRRYRRDWRDRRDWDDRRDWRERDDRRGPDRDHWR</sequence>
<evidence type="ECO:0000313" key="3">
    <source>
        <dbReference type="Proteomes" id="UP000095185"/>
    </source>
</evidence>
<keyword evidence="1" id="KW-0732">Signal</keyword>
<name>A0A1D8D773_CHLLM</name>
<keyword evidence="3" id="KW-1185">Reference proteome</keyword>
<evidence type="ECO:0000313" key="2">
    <source>
        <dbReference type="EMBL" id="AOS83449.1"/>
    </source>
</evidence>
<gene>
    <name evidence="2" type="ORF">BIU88_04395</name>
</gene>
<dbReference type="EMBL" id="CP017305">
    <property type="protein sequence ID" value="AOS83449.1"/>
    <property type="molecule type" value="Genomic_DNA"/>
</dbReference>
<dbReference type="AlphaFoldDB" id="A0A1D8D773"/>
<reference evidence="2" key="1">
    <citation type="submission" date="2016-09" db="EMBL/GenBank/DDBJ databases">
        <title>Genome sequence of Chlorobaculum limnaeum.</title>
        <authorList>
            <person name="Liu Z."/>
            <person name="Tank M."/>
            <person name="Bryant D.A."/>
        </authorList>
    </citation>
    <scope>NUCLEOTIDE SEQUENCE [LARGE SCALE GENOMIC DNA]</scope>
    <source>
        <strain evidence="2">DSM 1677</strain>
    </source>
</reference>